<evidence type="ECO:0000256" key="7">
    <source>
        <dbReference type="ARBA" id="ARBA00049896"/>
    </source>
</evidence>
<evidence type="ECO:0000256" key="4">
    <source>
        <dbReference type="ARBA" id="ARBA00023004"/>
    </source>
</evidence>
<comment type="catalytic activity">
    <reaction evidence="9">
        <text>harderoheme III + H2O2 + H(+) = heme b + CO2 + 2 H2O</text>
        <dbReference type="Rhea" id="RHEA:57944"/>
        <dbReference type="ChEBI" id="CHEBI:15377"/>
        <dbReference type="ChEBI" id="CHEBI:15378"/>
        <dbReference type="ChEBI" id="CHEBI:16240"/>
        <dbReference type="ChEBI" id="CHEBI:16526"/>
        <dbReference type="ChEBI" id="CHEBI:60344"/>
        <dbReference type="ChEBI" id="CHEBI:142463"/>
    </reaction>
</comment>
<dbReference type="OrthoDB" id="9773646at2"/>
<comment type="pathway">
    <text evidence="9">Porphyrin-containing compound metabolism; protoheme biosynthesis.</text>
</comment>
<name>A0A2A9DPS4_9CORY</name>
<dbReference type="EMBL" id="PDJF01000001">
    <property type="protein sequence ID" value="PFG28594.1"/>
    <property type="molecule type" value="Genomic_DNA"/>
</dbReference>
<keyword evidence="3 9" id="KW-0479">Metal-binding</keyword>
<sequence>MSDHAHSHEKNEELQKLNDVQRYIQTAVFKLVPGALTEDRSEVIAEAEKFFATLAEEGKVEVRGIYLTSGIQADADFMIWWHATEFSEIQEALNSFRRTTVLGQVSDLIWCGNGLHRPSEFNKAHLPSFIMGESPEAWMTVYPFVRSYDWYIMEPEKRSKILAAHGRAAGGYADVRANTTTAFALGDYEWMLNFEAPSLDRIVDLMHTMRYTEARLHVREEIPFFSGRRVADLADLINALP</sequence>
<dbReference type="GO" id="GO:0020037">
    <property type="term" value="F:heme binding"/>
    <property type="evidence" value="ECO:0007669"/>
    <property type="project" value="InterPro"/>
</dbReference>
<dbReference type="GO" id="GO:0006785">
    <property type="term" value="P:heme B biosynthetic process"/>
    <property type="evidence" value="ECO:0007669"/>
    <property type="project" value="UniProtKB-UniRule"/>
</dbReference>
<evidence type="ECO:0000256" key="5">
    <source>
        <dbReference type="ARBA" id="ARBA00029882"/>
    </source>
</evidence>
<gene>
    <name evidence="9" type="primary">chdC</name>
    <name evidence="10" type="ORF">ATK06_1706</name>
</gene>
<dbReference type="Pfam" id="PF06778">
    <property type="entry name" value="Chlor_dismutase"/>
    <property type="match status" value="1"/>
</dbReference>
<dbReference type="NCBIfam" id="NF042928">
    <property type="entry name" value="HemQ_actino"/>
    <property type="match status" value="1"/>
</dbReference>
<dbReference type="GO" id="GO:0016634">
    <property type="term" value="F:oxidoreductase activity, acting on the CH-CH group of donors, oxygen as acceptor"/>
    <property type="evidence" value="ECO:0007669"/>
    <property type="project" value="UniProtKB-UniRule"/>
</dbReference>
<dbReference type="PANTHER" id="PTHR36843:SF1">
    <property type="entry name" value="COPROHEME DECARBOXYLASE"/>
    <property type="match status" value="1"/>
</dbReference>
<keyword evidence="4 9" id="KW-0408">Iron</keyword>
<feature type="active site" evidence="9">
    <location>
        <position position="142"/>
    </location>
</feature>
<accession>A0A2A9DPS4</accession>
<keyword evidence="11" id="KW-1185">Reference proteome</keyword>
<evidence type="ECO:0000256" key="8">
    <source>
        <dbReference type="ARBA" id="ARBA00050019"/>
    </source>
</evidence>
<dbReference type="Gene3D" id="3.30.70.1030">
    <property type="entry name" value="Apc35880, domain 1"/>
    <property type="match status" value="1"/>
</dbReference>
<dbReference type="Proteomes" id="UP000221653">
    <property type="component" value="Unassembled WGS sequence"/>
</dbReference>
<dbReference type="InterPro" id="IPR010644">
    <property type="entry name" value="ChdC/CLD"/>
</dbReference>
<evidence type="ECO:0000256" key="6">
    <source>
        <dbReference type="ARBA" id="ARBA00030236"/>
    </source>
</evidence>
<evidence type="ECO:0000313" key="11">
    <source>
        <dbReference type="Proteomes" id="UP000221653"/>
    </source>
</evidence>
<proteinExistence type="inferred from homology"/>
<reference evidence="10 11" key="1">
    <citation type="submission" date="2017-10" db="EMBL/GenBank/DDBJ databases">
        <title>Sequencing the genomes of 1000 actinobacteria strains.</title>
        <authorList>
            <person name="Klenk H.-P."/>
        </authorList>
    </citation>
    <scope>NUCLEOTIDE SEQUENCE [LARGE SCALE GENOMIC DNA]</scope>
    <source>
        <strain evidence="10 11">DSM 20688</strain>
    </source>
</reference>
<evidence type="ECO:0000313" key="10">
    <source>
        <dbReference type="EMBL" id="PFG28594.1"/>
    </source>
</evidence>
<evidence type="ECO:0000256" key="9">
    <source>
        <dbReference type="HAMAP-Rule" id="MF_02244"/>
    </source>
</evidence>
<comment type="caution">
    <text evidence="10">The sequence shown here is derived from an EMBL/GenBank/DDBJ whole genome shotgun (WGS) entry which is preliminary data.</text>
</comment>
<dbReference type="RefSeq" id="WP_048379140.1">
    <property type="nucleotide sequence ID" value="NZ_LDYE01000003.1"/>
</dbReference>
<organism evidence="10 11">
    <name type="scientific">Corynebacterium renale</name>
    <dbReference type="NCBI Taxonomy" id="1724"/>
    <lineage>
        <taxon>Bacteria</taxon>
        <taxon>Bacillati</taxon>
        <taxon>Actinomycetota</taxon>
        <taxon>Actinomycetes</taxon>
        <taxon>Mycobacteriales</taxon>
        <taxon>Corynebacteriaceae</taxon>
        <taxon>Corynebacterium</taxon>
    </lineage>
</organism>
<dbReference type="HAMAP" id="MF_02244">
    <property type="entry name" value="Coproheme_decarbox_2"/>
    <property type="match status" value="1"/>
</dbReference>
<dbReference type="GO" id="GO:0046872">
    <property type="term" value="F:metal ion binding"/>
    <property type="evidence" value="ECO:0007669"/>
    <property type="project" value="UniProtKB-KW"/>
</dbReference>
<feature type="binding site" description="axial binding residue" evidence="9">
    <location>
        <position position="165"/>
    </location>
    <ligand>
        <name>Fe-coproporphyrin III</name>
        <dbReference type="ChEBI" id="CHEBI:68438"/>
    </ligand>
    <ligandPart>
        <name>Fe</name>
        <dbReference type="ChEBI" id="CHEBI:18248"/>
    </ligandPart>
</feature>
<comment type="catalytic activity">
    <reaction evidence="7">
        <text>Fe-coproporphyrin III + 2 H2O2 + 2 H(+) = heme b + 2 CO2 + 4 H2O</text>
        <dbReference type="Rhea" id="RHEA:56516"/>
        <dbReference type="ChEBI" id="CHEBI:15377"/>
        <dbReference type="ChEBI" id="CHEBI:15378"/>
        <dbReference type="ChEBI" id="CHEBI:16240"/>
        <dbReference type="ChEBI" id="CHEBI:16526"/>
        <dbReference type="ChEBI" id="CHEBI:60344"/>
        <dbReference type="ChEBI" id="CHEBI:68438"/>
        <dbReference type="EC" id="1.3.98.5"/>
    </reaction>
    <physiologicalReaction direction="left-to-right" evidence="7">
        <dbReference type="Rhea" id="RHEA:56517"/>
    </physiologicalReaction>
</comment>
<dbReference type="STRING" id="1724.GCA_001044175_00980"/>
<evidence type="ECO:0000256" key="2">
    <source>
        <dbReference type="ARBA" id="ARBA00022617"/>
    </source>
</evidence>
<comment type="function">
    <text evidence="9">Involved in coproporphyrin-dependent heme b biosynthesis. Catalyzes the decarboxylation of Fe-coproporphyrin III (coproheme) to heme b (protoheme IX), the last step of the pathway. The reaction occurs in a stepwise manner with a three-propionate intermediate.</text>
</comment>
<dbReference type="AlphaFoldDB" id="A0A2A9DPS4"/>
<dbReference type="PANTHER" id="PTHR36843">
    <property type="entry name" value="HEME-DEPENDENT PEROXIDASE YWFI-RELATED"/>
    <property type="match status" value="1"/>
</dbReference>
<comment type="catalytic activity">
    <reaction evidence="9">
        <text>Fe-coproporphyrin III + H2O2 + H(+) = harderoheme III + CO2 + 2 H2O</text>
        <dbReference type="Rhea" id="RHEA:57940"/>
        <dbReference type="ChEBI" id="CHEBI:15377"/>
        <dbReference type="ChEBI" id="CHEBI:15378"/>
        <dbReference type="ChEBI" id="CHEBI:16240"/>
        <dbReference type="ChEBI" id="CHEBI:16526"/>
        <dbReference type="ChEBI" id="CHEBI:68438"/>
        <dbReference type="ChEBI" id="CHEBI:142463"/>
    </reaction>
</comment>
<dbReference type="InterPro" id="IPR011008">
    <property type="entry name" value="Dimeric_a/b-barrel"/>
</dbReference>
<keyword evidence="2 9" id="KW-0349">Heme</keyword>
<evidence type="ECO:0000256" key="3">
    <source>
        <dbReference type="ARBA" id="ARBA00022723"/>
    </source>
</evidence>
<protein>
    <recommendedName>
        <fullName evidence="1 9">Coproheme decarboxylase</fullName>
        <ecNumber evidence="8 9">1.3.98.5</ecNumber>
    </recommendedName>
    <alternativeName>
        <fullName evidence="5 9">Coproheme III oxidative decarboxylase</fullName>
    </alternativeName>
    <alternativeName>
        <fullName evidence="6 9">Hydrogen peroxide-dependent heme synthase</fullName>
    </alternativeName>
</protein>
<dbReference type="EC" id="1.3.98.5" evidence="8 9"/>
<comment type="similarity">
    <text evidence="9">Belongs to the ChdC family. Type 2 subfamily.</text>
</comment>
<dbReference type="SUPFAM" id="SSF54909">
    <property type="entry name" value="Dimeric alpha+beta barrel"/>
    <property type="match status" value="1"/>
</dbReference>
<keyword evidence="9" id="KW-0350">Heme biosynthesis</keyword>
<keyword evidence="9" id="KW-0560">Oxidoreductase</keyword>
<evidence type="ECO:0000256" key="1">
    <source>
        <dbReference type="ARBA" id="ARBA00014413"/>
    </source>
</evidence>
<comment type="cofactor">
    <cofactor evidence="9">
        <name>Fe-coproporphyrin III</name>
        <dbReference type="ChEBI" id="CHEBI:68438"/>
    </cofactor>
    <text evidence="9">Fe-coproporphyrin III acts as both substrate and redox cofactor.</text>
</comment>